<dbReference type="CDD" id="cd06261">
    <property type="entry name" value="TM_PBP2"/>
    <property type="match status" value="1"/>
</dbReference>
<evidence type="ECO:0000256" key="2">
    <source>
        <dbReference type="ARBA" id="ARBA00022448"/>
    </source>
</evidence>
<evidence type="ECO:0000256" key="4">
    <source>
        <dbReference type="ARBA" id="ARBA00022692"/>
    </source>
</evidence>
<dbReference type="RefSeq" id="WP_061797656.1">
    <property type="nucleotide sequence ID" value="NZ_CAMIQD010000002.1"/>
</dbReference>
<proteinExistence type="inferred from homology"/>
<dbReference type="PANTHER" id="PTHR30177:SF32">
    <property type="entry name" value="GLYCINE BETAINE UPTAKE SYSTEM PERMEASE PROTEIN YEHW"/>
    <property type="match status" value="1"/>
</dbReference>
<keyword evidence="6 7" id="KW-0472">Membrane</keyword>
<evidence type="ECO:0000259" key="8">
    <source>
        <dbReference type="PROSITE" id="PS50928"/>
    </source>
</evidence>
<dbReference type="InterPro" id="IPR051204">
    <property type="entry name" value="ABC_transp_perm/SBD"/>
</dbReference>
<evidence type="ECO:0000256" key="1">
    <source>
        <dbReference type="ARBA" id="ARBA00004429"/>
    </source>
</evidence>
<dbReference type="Gene3D" id="1.10.3720.10">
    <property type="entry name" value="MetI-like"/>
    <property type="match status" value="1"/>
</dbReference>
<feature type="transmembrane region" description="Helical" evidence="7">
    <location>
        <begin position="213"/>
        <end position="238"/>
    </location>
</feature>
<feature type="transmembrane region" description="Helical" evidence="7">
    <location>
        <begin position="65"/>
        <end position="87"/>
    </location>
</feature>
<dbReference type="OrthoDB" id="9801163at2"/>
<keyword evidence="10" id="KW-1185">Reference proteome</keyword>
<keyword evidence="2 7" id="KW-0813">Transport</keyword>
<dbReference type="AlphaFoldDB" id="A0A240BPZ6"/>
<evidence type="ECO:0000256" key="5">
    <source>
        <dbReference type="ARBA" id="ARBA00022989"/>
    </source>
</evidence>
<comment type="subcellular location">
    <subcellularLocation>
        <location evidence="1">Cell inner membrane</location>
        <topology evidence="1">Multi-pass membrane protein</topology>
    </subcellularLocation>
    <subcellularLocation>
        <location evidence="7">Cell membrane</location>
        <topology evidence="7">Multi-pass membrane protein</topology>
    </subcellularLocation>
</comment>
<dbReference type="PROSITE" id="PS50928">
    <property type="entry name" value="ABC_TM1"/>
    <property type="match status" value="1"/>
</dbReference>
<dbReference type="GO" id="GO:0055085">
    <property type="term" value="P:transmembrane transport"/>
    <property type="evidence" value="ECO:0007669"/>
    <property type="project" value="InterPro"/>
</dbReference>
<dbReference type="Proteomes" id="UP000215134">
    <property type="component" value="Chromosome 1"/>
</dbReference>
<name>A0A240BPZ6_SERFI</name>
<dbReference type="STRING" id="1411141.GCA_001590885_02681"/>
<feature type="transmembrane region" description="Helical" evidence="7">
    <location>
        <begin position="170"/>
        <end position="193"/>
    </location>
</feature>
<evidence type="ECO:0000256" key="7">
    <source>
        <dbReference type="RuleBase" id="RU363032"/>
    </source>
</evidence>
<dbReference type="FunFam" id="1.10.3720.10:FF:000001">
    <property type="entry name" value="Glycine betaine ABC transporter, permease"/>
    <property type="match status" value="1"/>
</dbReference>
<keyword evidence="3" id="KW-0997">Cell inner membrane</keyword>
<evidence type="ECO:0000256" key="6">
    <source>
        <dbReference type="ARBA" id="ARBA00023136"/>
    </source>
</evidence>
<sequence length="264" mass="27950">MSRQQAPQGARRLRRLRDPLPWTLALLLALVFGMTHLHGLFAAWFPDLERPVYQQDSFISLVGAHLSLVAVSSLIAVAIGVAAGVGVTRRAGKEFRSLVETLVAVGQTFPPVAVLAVAVPVMGFSEQPAIIALVLYGLLPILQGTLAGIESVPASTREIARGVGMSAWQILWRVELPLAAPVIVAGIRTSVIINIGTAAIASTVGTKTLGSPIIIGLSGFNTAYVIQGAAVVALLAIITDMLFERWVRYLTAWRQQTLATSSAG</sequence>
<dbReference type="KEGG" id="sfj:SAMEA4384070_1494"/>
<evidence type="ECO:0000313" key="10">
    <source>
        <dbReference type="Proteomes" id="UP000215134"/>
    </source>
</evidence>
<evidence type="ECO:0000256" key="3">
    <source>
        <dbReference type="ARBA" id="ARBA00022519"/>
    </source>
</evidence>
<dbReference type="PANTHER" id="PTHR30177">
    <property type="entry name" value="GLYCINE BETAINE/L-PROLINE TRANSPORT SYSTEM PERMEASE PROTEIN PROW"/>
    <property type="match status" value="1"/>
</dbReference>
<keyword evidence="3" id="KW-1003">Cell membrane</keyword>
<dbReference type="Pfam" id="PF00528">
    <property type="entry name" value="BPD_transp_1"/>
    <property type="match status" value="1"/>
</dbReference>
<dbReference type="InterPro" id="IPR000515">
    <property type="entry name" value="MetI-like"/>
</dbReference>
<gene>
    <name evidence="9" type="primary">yehW_1</name>
    <name evidence="9" type="ORF">SAMEA4384070_01494</name>
</gene>
<keyword evidence="5 7" id="KW-1133">Transmembrane helix</keyword>
<dbReference type="InterPro" id="IPR035906">
    <property type="entry name" value="MetI-like_sf"/>
</dbReference>
<feature type="transmembrane region" description="Helical" evidence="7">
    <location>
        <begin position="129"/>
        <end position="149"/>
    </location>
</feature>
<feature type="transmembrane region" description="Helical" evidence="7">
    <location>
        <begin position="20"/>
        <end position="45"/>
    </location>
</feature>
<feature type="domain" description="ABC transmembrane type-1" evidence="8">
    <location>
        <begin position="62"/>
        <end position="243"/>
    </location>
</feature>
<dbReference type="SUPFAM" id="SSF161098">
    <property type="entry name" value="MetI-like"/>
    <property type="match status" value="1"/>
</dbReference>
<reference evidence="9 10" key="1">
    <citation type="submission" date="2017-06" db="EMBL/GenBank/DDBJ databases">
        <authorList>
            <consortium name="Pathogen Informatics"/>
        </authorList>
    </citation>
    <scope>NUCLEOTIDE SEQUENCE [LARGE SCALE GENOMIC DNA]</scope>
    <source>
        <strain evidence="9 10">NCTC12148</strain>
    </source>
</reference>
<dbReference type="EMBL" id="LT906479">
    <property type="protein sequence ID" value="SNV97063.1"/>
    <property type="molecule type" value="Genomic_DNA"/>
</dbReference>
<dbReference type="GO" id="GO:0005886">
    <property type="term" value="C:plasma membrane"/>
    <property type="evidence" value="ECO:0007669"/>
    <property type="project" value="UniProtKB-SubCell"/>
</dbReference>
<keyword evidence="4 7" id="KW-0812">Transmembrane</keyword>
<evidence type="ECO:0000313" key="9">
    <source>
        <dbReference type="EMBL" id="SNV97063.1"/>
    </source>
</evidence>
<dbReference type="GO" id="GO:0031460">
    <property type="term" value="P:glycine betaine transport"/>
    <property type="evidence" value="ECO:0007669"/>
    <property type="project" value="UniProtKB-ARBA"/>
</dbReference>
<accession>A0A240BPZ6</accession>
<comment type="similarity">
    <text evidence="7">Belongs to the binding-protein-dependent transport system permease family.</text>
</comment>
<dbReference type="GeneID" id="75026664"/>
<protein>
    <submittedName>
        <fullName evidence="9">Putative osmoprotectant uptake system permease protein yehW</fullName>
    </submittedName>
</protein>
<feature type="transmembrane region" description="Helical" evidence="7">
    <location>
        <begin position="99"/>
        <end position="123"/>
    </location>
</feature>
<organism evidence="9 10">
    <name type="scientific">Serratia ficaria</name>
    <dbReference type="NCBI Taxonomy" id="61651"/>
    <lineage>
        <taxon>Bacteria</taxon>
        <taxon>Pseudomonadati</taxon>
        <taxon>Pseudomonadota</taxon>
        <taxon>Gammaproteobacteria</taxon>
        <taxon>Enterobacterales</taxon>
        <taxon>Yersiniaceae</taxon>
        <taxon>Serratia</taxon>
    </lineage>
</organism>